<organism evidence="3 4">
    <name type="scientific">Solirubrobacter phytolaccae</name>
    <dbReference type="NCBI Taxonomy" id="1404360"/>
    <lineage>
        <taxon>Bacteria</taxon>
        <taxon>Bacillati</taxon>
        <taxon>Actinomycetota</taxon>
        <taxon>Thermoleophilia</taxon>
        <taxon>Solirubrobacterales</taxon>
        <taxon>Solirubrobacteraceae</taxon>
        <taxon>Solirubrobacter</taxon>
    </lineage>
</organism>
<sequence>MKSFAIGLMVAALAACATVAHAGVYDVRLCASGAADPAWVSQSTASSLSATRQCQAQANAQISGFAVRDRSGVPTTAAGGEATWSLRPPAGATIRALSLQRFLGNRSGWEAAIVTAEGTALETCPIVSGFVCSRGAAAGGANSVTFGSLATSGITFRLKCVAGSSCINGSDDPRGWVAVYGGTARVEDPALPVIGAFSGTFGDAGWHKGSDTVGVSATDASGVKQLRIVVRGIELGRKDGACDYTRMQPCPSALDGTFSFDTSRVVDGTHELQAIAADASDQTAVVTGTLRVDRNAPLAPKDLSVTAADDGSYDVKWVNPDQGTASPIVAARYAICDPAPGLTCQPAQRVAGPGIAKLSGVTVTGKGTFRLWLEDEAGNVDPGNSSVAPVDPGLRTNPRVLDTNPPILLPSGPTPASKLKIGKARRSGSTLTLSGTIARGASARISAQLARSKSGKAIASGRTSPRTGKWTIKVKLSSTLRRAGAIYLTLTFAGQDNFRKTTIKRKLSRRSTSGGSSTANEFSVETGR</sequence>
<dbReference type="EMBL" id="JAPDDP010000020">
    <property type="protein sequence ID" value="MDA0181314.1"/>
    <property type="molecule type" value="Genomic_DNA"/>
</dbReference>
<reference evidence="3" key="1">
    <citation type="submission" date="2022-10" db="EMBL/GenBank/DDBJ databases">
        <title>The WGS of Solirubrobacter phytolaccae KCTC 29190.</title>
        <authorList>
            <person name="Jiang Z."/>
        </authorList>
    </citation>
    <scope>NUCLEOTIDE SEQUENCE</scope>
    <source>
        <strain evidence="3">KCTC 29190</strain>
    </source>
</reference>
<feature type="compositionally biased region" description="Polar residues" evidence="1">
    <location>
        <begin position="519"/>
        <end position="528"/>
    </location>
</feature>
<dbReference type="Proteomes" id="UP001147653">
    <property type="component" value="Unassembled WGS sequence"/>
</dbReference>
<proteinExistence type="predicted"/>
<evidence type="ECO:0000313" key="3">
    <source>
        <dbReference type="EMBL" id="MDA0181314.1"/>
    </source>
</evidence>
<comment type="caution">
    <text evidence="3">The sequence shown here is derived from an EMBL/GenBank/DDBJ whole genome shotgun (WGS) entry which is preliminary data.</text>
</comment>
<protein>
    <submittedName>
        <fullName evidence="3">Uncharacterized protein</fullName>
    </submittedName>
</protein>
<evidence type="ECO:0000313" key="4">
    <source>
        <dbReference type="Proteomes" id="UP001147653"/>
    </source>
</evidence>
<dbReference type="AlphaFoldDB" id="A0A9X3NA87"/>
<feature type="chain" id="PRO_5040915381" evidence="2">
    <location>
        <begin position="23"/>
        <end position="528"/>
    </location>
</feature>
<dbReference type="PROSITE" id="PS51257">
    <property type="entry name" value="PROKAR_LIPOPROTEIN"/>
    <property type="match status" value="1"/>
</dbReference>
<feature type="signal peptide" evidence="2">
    <location>
        <begin position="1"/>
        <end position="22"/>
    </location>
</feature>
<evidence type="ECO:0000256" key="2">
    <source>
        <dbReference type="SAM" id="SignalP"/>
    </source>
</evidence>
<keyword evidence="4" id="KW-1185">Reference proteome</keyword>
<accession>A0A9X3NA87</accession>
<feature type="region of interest" description="Disordered" evidence="1">
    <location>
        <begin position="382"/>
        <end position="416"/>
    </location>
</feature>
<gene>
    <name evidence="3" type="ORF">OJ997_13490</name>
</gene>
<name>A0A9X3NA87_9ACTN</name>
<evidence type="ECO:0000256" key="1">
    <source>
        <dbReference type="SAM" id="MobiDB-lite"/>
    </source>
</evidence>
<keyword evidence="2" id="KW-0732">Signal</keyword>
<dbReference type="RefSeq" id="WP_270025628.1">
    <property type="nucleotide sequence ID" value="NZ_JAPDDP010000020.1"/>
</dbReference>
<feature type="region of interest" description="Disordered" evidence="1">
    <location>
        <begin position="506"/>
        <end position="528"/>
    </location>
</feature>